<dbReference type="PANTHER" id="PTHR35811">
    <property type="entry name" value="SLR1870 PROTEIN"/>
    <property type="match status" value="1"/>
</dbReference>
<proteinExistence type="predicted"/>
<dbReference type="HOGENOM" id="CLU_1064294_0_0_3"/>
<dbReference type="GO" id="GO:0004540">
    <property type="term" value="F:RNA nuclease activity"/>
    <property type="evidence" value="ECO:0007669"/>
    <property type="project" value="InterPro"/>
</dbReference>
<dbReference type="OrthoDB" id="461172at2"/>
<accession>B4VZI9</accession>
<protein>
    <recommendedName>
        <fullName evidence="1">NYN domain-containing protein</fullName>
    </recommendedName>
</protein>
<dbReference type="eggNOG" id="COG1432">
    <property type="taxonomic scope" value="Bacteria"/>
</dbReference>
<dbReference type="Gene3D" id="3.40.50.1010">
    <property type="entry name" value="5'-nuclease"/>
    <property type="match status" value="1"/>
</dbReference>
<evidence type="ECO:0000313" key="2">
    <source>
        <dbReference type="EMBL" id="EDX72676.1"/>
    </source>
</evidence>
<keyword evidence="3" id="KW-1185">Reference proteome</keyword>
<name>B4VZI9_9CYAN</name>
<organism evidence="2 3">
    <name type="scientific">Coleofasciculus chthonoplastes PCC 7420</name>
    <dbReference type="NCBI Taxonomy" id="118168"/>
    <lineage>
        <taxon>Bacteria</taxon>
        <taxon>Bacillati</taxon>
        <taxon>Cyanobacteriota</taxon>
        <taxon>Cyanophyceae</taxon>
        <taxon>Coleofasciculales</taxon>
        <taxon>Coleofasciculaceae</taxon>
        <taxon>Coleofasciculus</taxon>
    </lineage>
</organism>
<feature type="domain" description="NYN" evidence="1">
    <location>
        <begin position="16"/>
        <end position="149"/>
    </location>
</feature>
<dbReference type="AlphaFoldDB" id="B4VZI9"/>
<dbReference type="STRING" id="118168.MC7420_4949"/>
<sequence>MNLHSQVKTNRCQPLVNLYWDLQNVSIQKSAHLLLSFAQTQGHLLAQNVYYNSQCQNQAQAKKPLSRLGFDCRDVPCPLKDSADHQLIAHCLKDIHSDRSPDIIILVSGDGDFCPLVRNLQSLDKKVIIFAQLGNVKQKLKDLVQDDFYFVDQLPKLVQVKTNPQTTAVKAQLIYEEAIDCLRNAIQTALNQGQRTSLSQIGKLMRHNPHFPKCSKFPLVCKSDGTTFSKLSKFVNAAISEGIVYAKTTGKEPEFFLSERNRLLV</sequence>
<dbReference type="InterPro" id="IPR021139">
    <property type="entry name" value="NYN"/>
</dbReference>
<dbReference type="EMBL" id="DS989862">
    <property type="protein sequence ID" value="EDX72676.1"/>
    <property type="molecule type" value="Genomic_DNA"/>
</dbReference>
<dbReference type="PANTHER" id="PTHR35811:SF1">
    <property type="entry name" value="HTH OST-TYPE DOMAIN-CONTAINING PROTEIN"/>
    <property type="match status" value="1"/>
</dbReference>
<reference evidence="2 3" key="1">
    <citation type="submission" date="2008-07" db="EMBL/GenBank/DDBJ databases">
        <authorList>
            <person name="Tandeau de Marsac N."/>
            <person name="Ferriera S."/>
            <person name="Johnson J."/>
            <person name="Kravitz S."/>
            <person name="Beeson K."/>
            <person name="Sutton G."/>
            <person name="Rogers Y.-H."/>
            <person name="Friedman R."/>
            <person name="Frazier M."/>
            <person name="Venter J.C."/>
        </authorList>
    </citation>
    <scope>NUCLEOTIDE SEQUENCE [LARGE SCALE GENOMIC DNA]</scope>
    <source>
        <strain evidence="2 3">PCC 7420</strain>
    </source>
</reference>
<dbReference type="Proteomes" id="UP000003835">
    <property type="component" value="Unassembled WGS sequence"/>
</dbReference>
<evidence type="ECO:0000313" key="3">
    <source>
        <dbReference type="Proteomes" id="UP000003835"/>
    </source>
</evidence>
<gene>
    <name evidence="2" type="ORF">MC7420_4949</name>
</gene>
<dbReference type="Pfam" id="PF01936">
    <property type="entry name" value="NYN"/>
    <property type="match status" value="1"/>
</dbReference>
<evidence type="ECO:0000259" key="1">
    <source>
        <dbReference type="Pfam" id="PF01936"/>
    </source>
</evidence>